<protein>
    <recommendedName>
        <fullName evidence="4">DUF2834 domain-containing protein</fullName>
    </recommendedName>
</protein>
<reference evidence="2 3" key="2">
    <citation type="journal article" date="2011" name="J. Bacteriol.">
        <title>Complete genome sequence of strain HTCC2503T of Parvularcula bermudensis, the type species of the order "Parvularculales" in the class Alphaproteobacteria.</title>
        <authorList>
            <person name="Oh H.M."/>
            <person name="Kang I."/>
            <person name="Vergin K.L."/>
            <person name="Kang D."/>
            <person name="Rhee K.H."/>
            <person name="Giovannoni S.J."/>
            <person name="Cho J.C."/>
        </authorList>
    </citation>
    <scope>NUCLEOTIDE SEQUENCE [LARGE SCALE GENOMIC DNA]</scope>
    <source>
        <strain evidence="3">ATCC BAA-594 / HTCC2503 / KCTC 12087</strain>
    </source>
</reference>
<keyword evidence="1" id="KW-0812">Transmembrane</keyword>
<dbReference type="STRING" id="314260.PB2503_07994"/>
<organism evidence="2 3">
    <name type="scientific">Parvularcula bermudensis (strain ATCC BAA-594 / HTCC2503 / KCTC 12087)</name>
    <dbReference type="NCBI Taxonomy" id="314260"/>
    <lineage>
        <taxon>Bacteria</taxon>
        <taxon>Pseudomonadati</taxon>
        <taxon>Pseudomonadota</taxon>
        <taxon>Alphaproteobacteria</taxon>
        <taxon>Parvularculales</taxon>
        <taxon>Parvularculaceae</taxon>
        <taxon>Parvularcula</taxon>
    </lineage>
</organism>
<dbReference type="InterPro" id="IPR021362">
    <property type="entry name" value="DUF2834"/>
</dbReference>
<evidence type="ECO:0000256" key="1">
    <source>
        <dbReference type="SAM" id="Phobius"/>
    </source>
</evidence>
<keyword evidence="1" id="KW-1133">Transmembrane helix</keyword>
<gene>
    <name evidence="2" type="ordered locus">PB2503_07994</name>
</gene>
<keyword evidence="1" id="KW-0472">Membrane</keyword>
<feature type="transmembrane region" description="Helical" evidence="1">
    <location>
        <begin position="55"/>
        <end position="75"/>
    </location>
</feature>
<evidence type="ECO:0000313" key="2">
    <source>
        <dbReference type="EMBL" id="ADM09654.1"/>
    </source>
</evidence>
<name>E0TH70_PARBH</name>
<dbReference type="Pfam" id="PF11196">
    <property type="entry name" value="DUF2834"/>
    <property type="match status" value="1"/>
</dbReference>
<dbReference type="OrthoDB" id="2619901at2"/>
<feature type="transmembrane region" description="Helical" evidence="1">
    <location>
        <begin position="12"/>
        <end position="35"/>
    </location>
</feature>
<dbReference type="HOGENOM" id="CLU_144129_1_1_5"/>
<keyword evidence="3" id="KW-1185">Reference proteome</keyword>
<dbReference type="EMBL" id="CP002156">
    <property type="protein sequence ID" value="ADM09654.1"/>
    <property type="molecule type" value="Genomic_DNA"/>
</dbReference>
<evidence type="ECO:0000313" key="3">
    <source>
        <dbReference type="Proteomes" id="UP000001302"/>
    </source>
</evidence>
<dbReference type="RefSeq" id="WP_013300628.1">
    <property type="nucleotide sequence ID" value="NC_014414.1"/>
</dbReference>
<dbReference type="KEGG" id="pbr:PB2503_07994"/>
<evidence type="ECO:0008006" key="4">
    <source>
        <dbReference type="Google" id="ProtNLM"/>
    </source>
</evidence>
<feature type="transmembrane region" description="Helical" evidence="1">
    <location>
        <begin position="87"/>
        <end position="106"/>
    </location>
</feature>
<dbReference type="Proteomes" id="UP000001302">
    <property type="component" value="Chromosome"/>
</dbReference>
<accession>E0TH70</accession>
<reference evidence="3" key="1">
    <citation type="submission" date="2010-08" db="EMBL/GenBank/DDBJ databases">
        <title>Genome sequence of Parvularcula bermudensis HTCC2503.</title>
        <authorList>
            <person name="Kang D.-M."/>
            <person name="Oh H.-M."/>
            <person name="Cho J.-C."/>
        </authorList>
    </citation>
    <scope>NUCLEOTIDE SEQUENCE [LARGE SCALE GENOMIC DNA]</scope>
    <source>
        <strain evidence="3">ATCC BAA-594 / HTCC2503 / KCTC 12087</strain>
    </source>
</reference>
<proteinExistence type="predicted"/>
<dbReference type="AlphaFoldDB" id="E0TH70"/>
<sequence length="121" mass="12812">MGAIHGATGRSWPVALFAGLTVLGTALPLAAFLPWLAVNGLDVPLLVGTLFSNRIGAFFGLDVIVAAIVLLAFILIDGHRMGVTLRWMPILATLCIGVSCGLPFYLTLREWQRLRAGSPAA</sequence>